<dbReference type="AlphaFoldDB" id="A0A2T2N0U3"/>
<keyword evidence="1" id="KW-1133">Transmembrane helix</keyword>
<evidence type="ECO:0000313" key="2">
    <source>
        <dbReference type="EMBL" id="PSN59034.1"/>
    </source>
</evidence>
<protein>
    <submittedName>
        <fullName evidence="2">Uncharacterized protein</fullName>
    </submittedName>
</protein>
<reference evidence="2 3" key="1">
    <citation type="journal article" date="2018" name="Front. Microbiol.">
        <title>Genome-Wide Analysis of Corynespora cassiicola Leaf Fall Disease Putative Effectors.</title>
        <authorList>
            <person name="Lopez D."/>
            <person name="Ribeiro S."/>
            <person name="Label P."/>
            <person name="Fumanal B."/>
            <person name="Venisse J.S."/>
            <person name="Kohler A."/>
            <person name="de Oliveira R.R."/>
            <person name="Labutti K."/>
            <person name="Lipzen A."/>
            <person name="Lail K."/>
            <person name="Bauer D."/>
            <person name="Ohm R.A."/>
            <person name="Barry K.W."/>
            <person name="Spatafora J."/>
            <person name="Grigoriev I.V."/>
            <person name="Martin F.M."/>
            <person name="Pujade-Renaud V."/>
        </authorList>
    </citation>
    <scope>NUCLEOTIDE SEQUENCE [LARGE SCALE GENOMIC DNA]</scope>
    <source>
        <strain evidence="2 3">Philippines</strain>
    </source>
</reference>
<name>A0A2T2N0U3_CORCC</name>
<accession>A0A2T2N0U3</accession>
<dbReference type="EMBL" id="KZ678170">
    <property type="protein sequence ID" value="PSN59034.1"/>
    <property type="molecule type" value="Genomic_DNA"/>
</dbReference>
<keyword evidence="1" id="KW-0812">Transmembrane</keyword>
<keyword evidence="1" id="KW-0472">Membrane</keyword>
<evidence type="ECO:0000313" key="3">
    <source>
        <dbReference type="Proteomes" id="UP000240883"/>
    </source>
</evidence>
<gene>
    <name evidence="2" type="ORF">BS50DRAFT_288470</name>
</gene>
<evidence type="ECO:0000256" key="1">
    <source>
        <dbReference type="SAM" id="Phobius"/>
    </source>
</evidence>
<keyword evidence="3" id="KW-1185">Reference proteome</keyword>
<proteinExistence type="predicted"/>
<feature type="transmembrane region" description="Helical" evidence="1">
    <location>
        <begin position="34"/>
        <end position="53"/>
    </location>
</feature>
<dbReference type="Proteomes" id="UP000240883">
    <property type="component" value="Unassembled WGS sequence"/>
</dbReference>
<sequence>MKPSVACFAFASWFPVSCVVHVLIDSVLASKFSVARIAFIAWALMVECIYMLVDSVLALKSAITRVAFVFISYAELMCSN</sequence>
<organism evidence="2 3">
    <name type="scientific">Corynespora cassiicola Philippines</name>
    <dbReference type="NCBI Taxonomy" id="1448308"/>
    <lineage>
        <taxon>Eukaryota</taxon>
        <taxon>Fungi</taxon>
        <taxon>Dikarya</taxon>
        <taxon>Ascomycota</taxon>
        <taxon>Pezizomycotina</taxon>
        <taxon>Dothideomycetes</taxon>
        <taxon>Pleosporomycetidae</taxon>
        <taxon>Pleosporales</taxon>
        <taxon>Corynesporascaceae</taxon>
        <taxon>Corynespora</taxon>
    </lineage>
</organism>